<keyword evidence="7" id="KW-0812">Transmembrane</keyword>
<dbReference type="GO" id="GO:0000981">
    <property type="term" value="F:DNA-binding transcription factor activity, RNA polymerase II-specific"/>
    <property type="evidence" value="ECO:0007669"/>
    <property type="project" value="TreeGrafter"/>
</dbReference>
<evidence type="ECO:0000256" key="2">
    <source>
        <dbReference type="ARBA" id="ARBA00022737"/>
    </source>
</evidence>
<keyword evidence="3 6" id="KW-0863">Zinc-finger</keyword>
<keyword evidence="10" id="KW-1185">Reference proteome</keyword>
<dbReference type="SMART" id="SM00355">
    <property type="entry name" value="ZnF_C2H2"/>
    <property type="match status" value="3"/>
</dbReference>
<dbReference type="SUPFAM" id="SSF57667">
    <property type="entry name" value="beta-beta-alpha zinc fingers"/>
    <property type="match status" value="1"/>
</dbReference>
<dbReference type="GO" id="GO:0008270">
    <property type="term" value="F:zinc ion binding"/>
    <property type="evidence" value="ECO:0007669"/>
    <property type="project" value="UniProtKB-KW"/>
</dbReference>
<dbReference type="Proteomes" id="UP000265663">
    <property type="component" value="Unassembled WGS sequence"/>
</dbReference>
<keyword evidence="4" id="KW-0862">Zinc</keyword>
<dbReference type="EMBL" id="KE747811">
    <property type="protein sequence ID" value="RMZ67730.1"/>
    <property type="molecule type" value="Genomic_DNA"/>
</dbReference>
<dbReference type="PROSITE" id="PS50157">
    <property type="entry name" value="ZINC_FINGER_C2H2_2"/>
    <property type="match status" value="1"/>
</dbReference>
<evidence type="ECO:0000256" key="6">
    <source>
        <dbReference type="PROSITE-ProRule" id="PRU00042"/>
    </source>
</evidence>
<evidence type="ECO:0000259" key="8">
    <source>
        <dbReference type="PROSITE" id="PS50157"/>
    </source>
</evidence>
<feature type="transmembrane region" description="Helical" evidence="7">
    <location>
        <begin position="47"/>
        <end position="69"/>
    </location>
</feature>
<dbReference type="GO" id="GO:0005667">
    <property type="term" value="C:transcription regulator complex"/>
    <property type="evidence" value="ECO:0007669"/>
    <property type="project" value="TreeGrafter"/>
</dbReference>
<dbReference type="PROSITE" id="PS00028">
    <property type="entry name" value="ZINC_FINGER_C2H2_1"/>
    <property type="match status" value="1"/>
</dbReference>
<accession>A0A3M7M001</accession>
<dbReference type="PANTHER" id="PTHR14003">
    <property type="entry name" value="TRANSCRIPTIONAL REPRESSOR PROTEIN YY"/>
    <property type="match status" value="1"/>
</dbReference>
<dbReference type="Gene3D" id="3.30.160.60">
    <property type="entry name" value="Classic Zinc Finger"/>
    <property type="match status" value="1"/>
</dbReference>
<dbReference type="GO" id="GO:0000978">
    <property type="term" value="F:RNA polymerase II cis-regulatory region sequence-specific DNA binding"/>
    <property type="evidence" value="ECO:0007669"/>
    <property type="project" value="TreeGrafter"/>
</dbReference>
<gene>
    <name evidence="9" type="ORF">GMOD_00010099</name>
</gene>
<evidence type="ECO:0000256" key="1">
    <source>
        <dbReference type="ARBA" id="ARBA00022723"/>
    </source>
</evidence>
<evidence type="ECO:0000256" key="4">
    <source>
        <dbReference type="ARBA" id="ARBA00022833"/>
    </source>
</evidence>
<organism evidence="9 10">
    <name type="scientific">Pyrenophora seminiperda CCB06</name>
    <dbReference type="NCBI Taxonomy" id="1302712"/>
    <lineage>
        <taxon>Eukaryota</taxon>
        <taxon>Fungi</taxon>
        <taxon>Dikarya</taxon>
        <taxon>Ascomycota</taxon>
        <taxon>Pezizomycotina</taxon>
        <taxon>Dothideomycetes</taxon>
        <taxon>Pleosporomycetidae</taxon>
        <taxon>Pleosporales</taxon>
        <taxon>Pleosporineae</taxon>
        <taxon>Pleosporaceae</taxon>
        <taxon>Pyrenophora</taxon>
    </lineage>
</organism>
<evidence type="ECO:0000256" key="7">
    <source>
        <dbReference type="SAM" id="Phobius"/>
    </source>
</evidence>
<dbReference type="GO" id="GO:0000785">
    <property type="term" value="C:chromatin"/>
    <property type="evidence" value="ECO:0007669"/>
    <property type="project" value="TreeGrafter"/>
</dbReference>
<dbReference type="InterPro" id="IPR013087">
    <property type="entry name" value="Znf_C2H2_type"/>
</dbReference>
<dbReference type="AlphaFoldDB" id="A0A3M7M001"/>
<feature type="transmembrane region" description="Helical" evidence="7">
    <location>
        <begin position="124"/>
        <end position="146"/>
    </location>
</feature>
<feature type="domain" description="C2H2-type" evidence="8">
    <location>
        <begin position="420"/>
        <end position="449"/>
    </location>
</feature>
<sequence length="481" mass="55638">MSRYVLCSSTCFEYPTKASVMPTTKHETNRPPVKHNVEIRIRNFKNFTITALCNFTVLIVLVGIFWFWVNAIPSTAPIPFHLRWPCIMCLYLGTIARTPPWLLQAIIFIRTEHMSKIDNTNFEDWVLANFCVTVSLTTMGFVGWYWKEIIALTIRSFFYWTCTMICLCLLFWIINRTIQFYREFKGMKHQNAWGILIGVNLLRFYEKFEGVKIEGTIGLFLDFCRAPFEVLKFCLDIVGFQLGRGPLFDRLPEELKAERRRCKTPSDIKRFLDSYLAFAAGPSEEEVDIDEDAQDCKERREACFPPSSFEWEPNPVIFPHLRDDHVQAMNSGPAIAKNTPDSQSMDTDGALNVATDCDYKGITEDSQKCPSASPHTGPATMSVNLSSFACPQCTFVFKKKFELKLSDNSKHVTQTHNHRFKCVYSGCQKTFGLRTNLERHEATHTQETRFQCLNPWCRTPEKIFTREDNLKRHMKLCITSE</sequence>
<keyword evidence="2" id="KW-0677">Repeat</keyword>
<keyword evidence="7" id="KW-0472">Membrane</keyword>
<evidence type="ECO:0000313" key="10">
    <source>
        <dbReference type="Proteomes" id="UP000265663"/>
    </source>
</evidence>
<dbReference type="OrthoDB" id="3787728at2759"/>
<proteinExistence type="predicted"/>
<protein>
    <recommendedName>
        <fullName evidence="5">C2H2 type master regulator of conidiophore development brlA</fullName>
    </recommendedName>
</protein>
<keyword evidence="1" id="KW-0479">Metal-binding</keyword>
<reference evidence="9 10" key="1">
    <citation type="journal article" date="2014" name="PLoS ONE">
        <title>De novo Genome Assembly of the Fungal Plant Pathogen Pyrenophora semeniperda.</title>
        <authorList>
            <person name="Soliai M.M."/>
            <person name="Meyer S.E."/>
            <person name="Udall J.A."/>
            <person name="Elzinga D.E."/>
            <person name="Hermansen R.A."/>
            <person name="Bodily P.M."/>
            <person name="Hart A.A."/>
            <person name="Coleman C.E."/>
        </authorList>
    </citation>
    <scope>NUCLEOTIDE SEQUENCE [LARGE SCALE GENOMIC DNA]</scope>
    <source>
        <strain evidence="9 10">CCB06</strain>
        <tissue evidence="9">Mycelium</tissue>
    </source>
</reference>
<evidence type="ECO:0000313" key="9">
    <source>
        <dbReference type="EMBL" id="RMZ67730.1"/>
    </source>
</evidence>
<dbReference type="PANTHER" id="PTHR14003:SF19">
    <property type="entry name" value="YY2 TRANSCRIPTION FACTOR"/>
    <property type="match status" value="1"/>
</dbReference>
<keyword evidence="7" id="KW-1133">Transmembrane helix</keyword>
<dbReference type="InterPro" id="IPR036236">
    <property type="entry name" value="Znf_C2H2_sf"/>
</dbReference>
<evidence type="ECO:0000256" key="5">
    <source>
        <dbReference type="ARBA" id="ARBA00044085"/>
    </source>
</evidence>
<evidence type="ECO:0000256" key="3">
    <source>
        <dbReference type="ARBA" id="ARBA00022771"/>
    </source>
</evidence>
<feature type="transmembrane region" description="Helical" evidence="7">
    <location>
        <begin position="158"/>
        <end position="178"/>
    </location>
</feature>
<name>A0A3M7M001_9PLEO</name>